<feature type="domain" description="AMP-binding enzyme C-terminal" evidence="3">
    <location>
        <begin position="460"/>
        <end position="538"/>
    </location>
</feature>
<dbReference type="Proteomes" id="UP000605201">
    <property type="component" value="Unassembled WGS sequence"/>
</dbReference>
<dbReference type="InterPro" id="IPR000873">
    <property type="entry name" value="AMP-dep_synth/lig_dom"/>
</dbReference>
<accession>A0A8J6NYA6</accession>
<feature type="domain" description="AMP-dependent synthetase/ligase" evidence="2">
    <location>
        <begin position="44"/>
        <end position="398"/>
    </location>
</feature>
<proteinExistence type="predicted"/>
<reference evidence="4 5" key="1">
    <citation type="submission" date="2020-08" db="EMBL/GenBank/DDBJ databases">
        <title>Bridging the membrane lipid divide: bacteria of the FCB group superphylum have the potential to synthesize archaeal ether lipids.</title>
        <authorList>
            <person name="Villanueva L."/>
            <person name="Von Meijenfeldt F.A.B."/>
            <person name="Westbye A.B."/>
            <person name="Yadav S."/>
            <person name="Hopmans E.C."/>
            <person name="Dutilh B.E."/>
            <person name="Sinninghe Damste J.S."/>
        </authorList>
    </citation>
    <scope>NUCLEOTIDE SEQUENCE [LARGE SCALE GENOMIC DNA]</scope>
    <source>
        <strain evidence="4">NIOZ-UU17</strain>
    </source>
</reference>
<dbReference type="InterPro" id="IPR020845">
    <property type="entry name" value="AMP-binding_CS"/>
</dbReference>
<dbReference type="InterPro" id="IPR042099">
    <property type="entry name" value="ANL_N_sf"/>
</dbReference>
<dbReference type="EMBL" id="JACNIG010000163">
    <property type="protein sequence ID" value="MBC8431680.1"/>
    <property type="molecule type" value="Genomic_DNA"/>
</dbReference>
<dbReference type="GO" id="GO:0016878">
    <property type="term" value="F:acid-thiol ligase activity"/>
    <property type="evidence" value="ECO:0007669"/>
    <property type="project" value="TreeGrafter"/>
</dbReference>
<evidence type="ECO:0000256" key="1">
    <source>
        <dbReference type="ARBA" id="ARBA00022598"/>
    </source>
</evidence>
<dbReference type="InterPro" id="IPR045851">
    <property type="entry name" value="AMP-bd_C_sf"/>
</dbReference>
<evidence type="ECO:0000313" key="5">
    <source>
        <dbReference type="Proteomes" id="UP000605201"/>
    </source>
</evidence>
<dbReference type="PROSITE" id="PS00455">
    <property type="entry name" value="AMP_BINDING"/>
    <property type="match status" value="1"/>
</dbReference>
<dbReference type="SUPFAM" id="SSF56801">
    <property type="entry name" value="Acetyl-CoA synthetase-like"/>
    <property type="match status" value="1"/>
</dbReference>
<dbReference type="PANTHER" id="PTHR43352:SF1">
    <property type="entry name" value="ANTHRANILATE--COA LIGASE"/>
    <property type="match status" value="1"/>
</dbReference>
<organism evidence="4 5">
    <name type="scientific">Candidatus Desulfatibia vada</name>
    <dbReference type="NCBI Taxonomy" id="2841696"/>
    <lineage>
        <taxon>Bacteria</taxon>
        <taxon>Pseudomonadati</taxon>
        <taxon>Thermodesulfobacteriota</taxon>
        <taxon>Desulfobacteria</taxon>
        <taxon>Desulfobacterales</taxon>
        <taxon>Desulfobacterales incertae sedis</taxon>
        <taxon>Candidatus Desulfatibia</taxon>
    </lineage>
</organism>
<name>A0A8J6NYA6_9BACT</name>
<evidence type="ECO:0000259" key="2">
    <source>
        <dbReference type="Pfam" id="PF00501"/>
    </source>
</evidence>
<sequence>MGTIPENYLPPKELWPEYTVPAEFADTPDELNLADFLVDRHVREGRGDNAAIKFMDQTISYAQLQEMVNKFGNALKEVGVESQDRVGIRLVNSIQALVAIFAVEKIGAVPVPTSPLWSGEEVAFVANNAEMKLFIVNAPLMPPVEQAKPNFQYGTKVIVIGGAADEVKAAGNMVYEEMLAAGSAELEPTMLKGTDIGIMLYTSGTTGMPKGCVHFMKPIVIETKLVNKHVYKMVPGDCLGGAAPVSFAAGFGTFTLMPFEGGAAISLIPKFTPPDMLELIGKHKITILTGLPTGYRALMKFPKFKDYDTSSIRLYTSGGDALGVETLEGWTKLTGMPIWEGLGGTEMLHLVTSNTMNDVPMPNSIGRALPGIECKVVDAEWNDCKPDEVGSMVLKGPSGSLYWKPYEDNEKLIRSQKKGVVNGWNQMGDAVFMKEDGNIFFVSREDDMIKSSGYRIGPAEVEEAIEKHPDVAEAGIVGIPDPDKGQITKAFVVLKEGVEGNDEFFENLKTFLKDHIAIYKLPREIDYRTELPRTPTGKLLRRHLRD</sequence>
<gene>
    <name evidence="4" type="ORF">H8D96_07140</name>
</gene>
<evidence type="ECO:0000259" key="3">
    <source>
        <dbReference type="Pfam" id="PF13193"/>
    </source>
</evidence>
<dbReference type="Gene3D" id="3.30.300.30">
    <property type="match status" value="1"/>
</dbReference>
<dbReference type="InterPro" id="IPR025110">
    <property type="entry name" value="AMP-bd_C"/>
</dbReference>
<dbReference type="PANTHER" id="PTHR43352">
    <property type="entry name" value="ACETYL-COA SYNTHETASE"/>
    <property type="match status" value="1"/>
</dbReference>
<dbReference type="Gene3D" id="3.40.50.12780">
    <property type="entry name" value="N-terminal domain of ligase-like"/>
    <property type="match status" value="1"/>
</dbReference>
<keyword evidence="1" id="KW-0436">Ligase</keyword>
<dbReference type="Pfam" id="PF00501">
    <property type="entry name" value="AMP-binding"/>
    <property type="match status" value="1"/>
</dbReference>
<dbReference type="Pfam" id="PF13193">
    <property type="entry name" value="AMP-binding_C"/>
    <property type="match status" value="1"/>
</dbReference>
<comment type="caution">
    <text evidence="4">The sequence shown here is derived from an EMBL/GenBank/DDBJ whole genome shotgun (WGS) entry which is preliminary data.</text>
</comment>
<dbReference type="GO" id="GO:0044550">
    <property type="term" value="P:secondary metabolite biosynthetic process"/>
    <property type="evidence" value="ECO:0007669"/>
    <property type="project" value="TreeGrafter"/>
</dbReference>
<protein>
    <submittedName>
        <fullName evidence="4">Acyl-CoA synthetase</fullName>
    </submittedName>
</protein>
<dbReference type="AlphaFoldDB" id="A0A8J6NYA6"/>
<evidence type="ECO:0000313" key="4">
    <source>
        <dbReference type="EMBL" id="MBC8431680.1"/>
    </source>
</evidence>